<dbReference type="InterPro" id="IPR017896">
    <property type="entry name" value="4Fe4S_Fe-S-bd"/>
</dbReference>
<name>A0A644YNJ6_9ZZZZ</name>
<sequence length="298" mass="31364">MKKLLILSGKGGTGKTTAAAAFIRFADARAFADCDVDAPNLHLVAGVGGTPERFDYLGSLKASIDSEKCIGCGACVKVCRFGAIRRVEGHSKIEQYSCEGCGVCAAVCPQNAVSLQDDVAGEVALFKGERVFSTAELKMGRGNSGKLVSEVKLALINAAQNKDLAIIDGSPGIGCPVIASMSGVDLVLIVAEPSVSGISDMERILKTAAIFQTKAAVCVNKWDVNPENTEKIERFCGENGIPFVGRVPYDRQASAAVNAGKSVAEVDCPASRALREVFERTMALLEVNSITKIKGDMK</sequence>
<accession>A0A644YNJ6</accession>
<dbReference type="Gene3D" id="3.30.70.20">
    <property type="match status" value="1"/>
</dbReference>
<dbReference type="EMBL" id="VSSQ01005627">
    <property type="protein sequence ID" value="MPM29857.1"/>
    <property type="molecule type" value="Genomic_DNA"/>
</dbReference>
<dbReference type="SUPFAM" id="SSF52540">
    <property type="entry name" value="P-loop containing nucleoside triphosphate hydrolases"/>
    <property type="match status" value="1"/>
</dbReference>
<dbReference type="PANTHER" id="PTHR43534:SF1">
    <property type="entry name" value="4FE-4S CLUSTER CONTAINING PARA FAMILY ATPASE PROTEIN"/>
    <property type="match status" value="1"/>
</dbReference>
<dbReference type="Pfam" id="PF01656">
    <property type="entry name" value="CbiA"/>
    <property type="match status" value="1"/>
</dbReference>
<proteinExistence type="predicted"/>
<feature type="domain" description="4Fe-4S ferredoxin-type" evidence="1">
    <location>
        <begin position="60"/>
        <end position="89"/>
    </location>
</feature>
<dbReference type="InterPro" id="IPR002586">
    <property type="entry name" value="CobQ/CobB/MinD/ParA_Nub-bd_dom"/>
</dbReference>
<dbReference type="PROSITE" id="PS51379">
    <property type="entry name" value="4FE4S_FER_2"/>
    <property type="match status" value="2"/>
</dbReference>
<gene>
    <name evidence="2" type="primary">rsxB_67</name>
    <name evidence="2" type="ORF">SDC9_76398</name>
</gene>
<organism evidence="2">
    <name type="scientific">bioreactor metagenome</name>
    <dbReference type="NCBI Taxonomy" id="1076179"/>
    <lineage>
        <taxon>unclassified sequences</taxon>
        <taxon>metagenomes</taxon>
        <taxon>ecological metagenomes</taxon>
    </lineage>
</organism>
<dbReference type="InterPro" id="IPR027417">
    <property type="entry name" value="P-loop_NTPase"/>
</dbReference>
<reference evidence="2" key="1">
    <citation type="submission" date="2019-08" db="EMBL/GenBank/DDBJ databases">
        <authorList>
            <person name="Kucharzyk K."/>
            <person name="Murdoch R.W."/>
            <person name="Higgins S."/>
            <person name="Loffler F."/>
        </authorList>
    </citation>
    <scope>NUCLEOTIDE SEQUENCE</scope>
</reference>
<protein>
    <submittedName>
        <fullName evidence="2">Electron transport complex subunit RsxB</fullName>
    </submittedName>
</protein>
<dbReference type="PANTHER" id="PTHR43534">
    <property type="entry name" value="MIND SUPERFAMILY P-LOOP ATPASE CONTAINING AN INSERTED FERREDOXIN DOMAIN"/>
    <property type="match status" value="1"/>
</dbReference>
<dbReference type="Gene3D" id="3.40.50.300">
    <property type="entry name" value="P-loop containing nucleotide triphosphate hydrolases"/>
    <property type="match status" value="1"/>
</dbReference>
<feature type="domain" description="4Fe-4S ferredoxin-type" evidence="1">
    <location>
        <begin position="92"/>
        <end position="118"/>
    </location>
</feature>
<dbReference type="PROSITE" id="PS00198">
    <property type="entry name" value="4FE4S_FER_1"/>
    <property type="match status" value="1"/>
</dbReference>
<dbReference type="InterPro" id="IPR017900">
    <property type="entry name" value="4Fe4S_Fe_S_CS"/>
</dbReference>
<dbReference type="Pfam" id="PF00037">
    <property type="entry name" value="Fer4"/>
    <property type="match status" value="2"/>
</dbReference>
<dbReference type="AlphaFoldDB" id="A0A644YNJ6"/>
<dbReference type="CDD" id="cd03110">
    <property type="entry name" value="SIMIBI_bact_arch"/>
    <property type="match status" value="1"/>
</dbReference>
<comment type="caution">
    <text evidence="2">The sequence shown here is derived from an EMBL/GenBank/DDBJ whole genome shotgun (WGS) entry which is preliminary data.</text>
</comment>
<evidence type="ECO:0000259" key="1">
    <source>
        <dbReference type="PROSITE" id="PS51379"/>
    </source>
</evidence>
<evidence type="ECO:0000313" key="2">
    <source>
        <dbReference type="EMBL" id="MPM29857.1"/>
    </source>
</evidence>